<feature type="domain" description="Ig-like" evidence="10">
    <location>
        <begin position="92"/>
        <end position="130"/>
    </location>
</feature>
<dbReference type="SMART" id="SM00409">
    <property type="entry name" value="IG"/>
    <property type="match status" value="3"/>
</dbReference>
<dbReference type="AlphaFoldDB" id="A0A0N4XYV3"/>
<dbReference type="PANTHER" id="PTHR45080:SF8">
    <property type="entry name" value="IG-LIKE DOMAIN-CONTAINING PROTEIN"/>
    <property type="match status" value="1"/>
</dbReference>
<keyword evidence="4" id="KW-0677">Repeat</keyword>
<dbReference type="SMART" id="SM00408">
    <property type="entry name" value="IGc2"/>
    <property type="match status" value="3"/>
</dbReference>
<dbReference type="FunFam" id="2.60.40.10:FF:000130">
    <property type="entry name" value="Hemicentin 1"/>
    <property type="match status" value="1"/>
</dbReference>
<keyword evidence="5" id="KW-0130">Cell adhesion</keyword>
<evidence type="ECO:0000256" key="1">
    <source>
        <dbReference type="ARBA" id="ARBA00004167"/>
    </source>
</evidence>
<dbReference type="GO" id="GO:0007156">
    <property type="term" value="P:homophilic cell adhesion via plasma membrane adhesion molecules"/>
    <property type="evidence" value="ECO:0007669"/>
    <property type="project" value="TreeGrafter"/>
</dbReference>
<dbReference type="STRING" id="27835.A0A0N4XYV3"/>
<dbReference type="SUPFAM" id="SSF48726">
    <property type="entry name" value="Immunoglobulin"/>
    <property type="match status" value="3"/>
</dbReference>
<evidence type="ECO:0000256" key="9">
    <source>
        <dbReference type="ARBA" id="ARBA00023319"/>
    </source>
</evidence>
<comment type="subcellular location">
    <subcellularLocation>
        <location evidence="1">Membrane</location>
        <topology evidence="1">Single-pass membrane protein</topology>
    </subcellularLocation>
</comment>
<dbReference type="InterPro" id="IPR013098">
    <property type="entry name" value="Ig_I-set"/>
</dbReference>
<evidence type="ECO:0000313" key="12">
    <source>
        <dbReference type="Proteomes" id="UP000271162"/>
    </source>
</evidence>
<keyword evidence="9" id="KW-0393">Immunoglobulin domain</keyword>
<dbReference type="InterPro" id="IPR050958">
    <property type="entry name" value="Cell_Adh-Cytoskel_Orgn"/>
</dbReference>
<keyword evidence="12" id="KW-1185">Reference proteome</keyword>
<evidence type="ECO:0000256" key="7">
    <source>
        <dbReference type="ARBA" id="ARBA00023136"/>
    </source>
</evidence>
<feature type="domain" description="Ig-like" evidence="10">
    <location>
        <begin position="465"/>
        <end position="527"/>
    </location>
</feature>
<accession>A0A0N4XYV3</accession>
<feature type="domain" description="Ig-like" evidence="10">
    <location>
        <begin position="1"/>
        <end position="87"/>
    </location>
</feature>
<dbReference type="InterPro" id="IPR007110">
    <property type="entry name" value="Ig-like_dom"/>
</dbReference>
<feature type="domain" description="Ig-like" evidence="10">
    <location>
        <begin position="372"/>
        <end position="463"/>
    </location>
</feature>
<keyword evidence="2" id="KW-0812">Transmembrane</keyword>
<keyword evidence="3" id="KW-0732">Signal</keyword>
<dbReference type="EMBL" id="UYSL01019988">
    <property type="protein sequence ID" value="VDL71887.1"/>
    <property type="molecule type" value="Genomic_DNA"/>
</dbReference>
<keyword evidence="7" id="KW-0472">Membrane</keyword>
<evidence type="ECO:0000313" key="13">
    <source>
        <dbReference type="WBParaSite" id="NBR_0000829701-mRNA-1"/>
    </source>
</evidence>
<dbReference type="InterPro" id="IPR036179">
    <property type="entry name" value="Ig-like_dom_sf"/>
</dbReference>
<dbReference type="FunFam" id="2.60.40.10:FF:000017">
    <property type="entry name" value="Down syndrome cell adhesion molecule b"/>
    <property type="match status" value="1"/>
</dbReference>
<feature type="domain" description="Ig-like" evidence="10">
    <location>
        <begin position="182"/>
        <end position="258"/>
    </location>
</feature>
<dbReference type="WBParaSite" id="NBR_0000829701-mRNA-1">
    <property type="protein sequence ID" value="NBR_0000829701-mRNA-1"/>
    <property type="gene ID" value="NBR_0000829701"/>
</dbReference>
<evidence type="ECO:0000259" key="10">
    <source>
        <dbReference type="PROSITE" id="PS50835"/>
    </source>
</evidence>
<reference evidence="13" key="1">
    <citation type="submission" date="2016-04" db="UniProtKB">
        <authorList>
            <consortium name="WormBaseParasite"/>
        </authorList>
    </citation>
    <scope>IDENTIFICATION</scope>
</reference>
<dbReference type="InterPro" id="IPR003599">
    <property type="entry name" value="Ig_sub"/>
</dbReference>
<dbReference type="PANTHER" id="PTHR45080">
    <property type="entry name" value="CONTACTIN 5"/>
    <property type="match status" value="1"/>
</dbReference>
<dbReference type="InterPro" id="IPR003598">
    <property type="entry name" value="Ig_sub2"/>
</dbReference>
<evidence type="ECO:0000313" key="11">
    <source>
        <dbReference type="EMBL" id="VDL71887.1"/>
    </source>
</evidence>
<gene>
    <name evidence="11" type="ORF">NBR_LOCUS8298</name>
</gene>
<keyword evidence="6" id="KW-1133">Transmembrane helix</keyword>
<evidence type="ECO:0000256" key="6">
    <source>
        <dbReference type="ARBA" id="ARBA00022989"/>
    </source>
</evidence>
<evidence type="ECO:0000256" key="3">
    <source>
        <dbReference type="ARBA" id="ARBA00022729"/>
    </source>
</evidence>
<evidence type="ECO:0000256" key="2">
    <source>
        <dbReference type="ARBA" id="ARBA00022692"/>
    </source>
</evidence>
<evidence type="ECO:0000256" key="5">
    <source>
        <dbReference type="ARBA" id="ARBA00022889"/>
    </source>
</evidence>
<proteinExistence type="predicted"/>
<sequence>MPERLVTVVENTSVTLSCVSTGKPEPIISWQKDGDPLHASNISAVIKSAQIVGSEIVIANIEEQDSGRYTCEASNKAGKLDQDVLVNVMTPPRIEPDGASVDVQEVSGRTATISCPVYGKPSPSIAWFKSFRLGVNHERNICESPLQMFFFSKETLLVMWRYMRDFVRQNIHVPEAPFFDGPNLVRRVQVNAGKVSVLNCPVSGSPPPVITWLRDGQTLSPSPRFVFVEEGKQLQISNTQTSDKARCFIIHYTVLSLDDLETILEVISVPSILGKKHEKLDVIENSREDLLCEVNSKFNDEIDEALPRTYSRAISFSGITPTLQLTSNGRKPVKQLHKKRFARTATCRYTCIVRNAAGEVRKTYDVTVLVPPSINELTSSESLQNAIPGSQLGIDCIVDGDPFPEITWYHDDAPIEDGEFYKMISQKETLIITNIDGQKSGKYTCRASNKAGNATRDFVVRLTGPPVMESDFEHLDMNVGESRSIVCRVVSGIGNITTQWLIHGQPAPNGQLSSTVEVIVKQIRVPL</sequence>
<dbReference type="Pfam" id="PF07679">
    <property type="entry name" value="I-set"/>
    <property type="match status" value="3"/>
</dbReference>
<protein>
    <submittedName>
        <fullName evidence="13">Down syndrome cell adhesion molecule-like protein Dscam2</fullName>
    </submittedName>
</protein>
<dbReference type="PROSITE" id="PS50835">
    <property type="entry name" value="IG_LIKE"/>
    <property type="match status" value="5"/>
</dbReference>
<evidence type="ECO:0000256" key="8">
    <source>
        <dbReference type="ARBA" id="ARBA00023157"/>
    </source>
</evidence>
<dbReference type="GO" id="GO:0005886">
    <property type="term" value="C:plasma membrane"/>
    <property type="evidence" value="ECO:0007669"/>
    <property type="project" value="TreeGrafter"/>
</dbReference>
<organism evidence="13">
    <name type="scientific">Nippostrongylus brasiliensis</name>
    <name type="common">Rat hookworm</name>
    <dbReference type="NCBI Taxonomy" id="27835"/>
    <lineage>
        <taxon>Eukaryota</taxon>
        <taxon>Metazoa</taxon>
        <taxon>Ecdysozoa</taxon>
        <taxon>Nematoda</taxon>
        <taxon>Chromadorea</taxon>
        <taxon>Rhabditida</taxon>
        <taxon>Rhabditina</taxon>
        <taxon>Rhabditomorpha</taxon>
        <taxon>Strongyloidea</taxon>
        <taxon>Heligmosomidae</taxon>
        <taxon>Nippostrongylus</taxon>
    </lineage>
</organism>
<name>A0A0N4XYV3_NIPBR</name>
<keyword evidence="8" id="KW-1015">Disulfide bond</keyword>
<dbReference type="InterPro" id="IPR013783">
    <property type="entry name" value="Ig-like_fold"/>
</dbReference>
<evidence type="ECO:0000256" key="4">
    <source>
        <dbReference type="ARBA" id="ARBA00022737"/>
    </source>
</evidence>
<reference evidence="11 12" key="2">
    <citation type="submission" date="2018-11" db="EMBL/GenBank/DDBJ databases">
        <authorList>
            <consortium name="Pathogen Informatics"/>
        </authorList>
    </citation>
    <scope>NUCLEOTIDE SEQUENCE [LARGE SCALE GENOMIC DNA]</scope>
</reference>
<dbReference type="OMA" id="HERNICE"/>
<dbReference type="Gene3D" id="2.60.40.10">
    <property type="entry name" value="Immunoglobulins"/>
    <property type="match status" value="4"/>
</dbReference>
<dbReference type="Proteomes" id="UP000271162">
    <property type="component" value="Unassembled WGS sequence"/>
</dbReference>